<organism evidence="1">
    <name type="scientific">hydrothermal vent metagenome</name>
    <dbReference type="NCBI Taxonomy" id="652676"/>
    <lineage>
        <taxon>unclassified sequences</taxon>
        <taxon>metagenomes</taxon>
        <taxon>ecological metagenomes</taxon>
    </lineage>
</organism>
<dbReference type="Pfam" id="PF05960">
    <property type="entry name" value="DUF885"/>
    <property type="match status" value="1"/>
</dbReference>
<dbReference type="PANTHER" id="PTHR33361:SF2">
    <property type="entry name" value="DUF885 DOMAIN-CONTAINING PROTEIN"/>
    <property type="match status" value="1"/>
</dbReference>
<accession>A0A3B0RGP5</accession>
<dbReference type="AlphaFoldDB" id="A0A3B0RGP5"/>
<dbReference type="EMBL" id="UOEH01000058">
    <property type="protein sequence ID" value="VAV91209.1"/>
    <property type="molecule type" value="Genomic_DNA"/>
</dbReference>
<gene>
    <name evidence="1" type="ORF">MNBD_ALPHA05-23</name>
</gene>
<feature type="non-terminal residue" evidence="1">
    <location>
        <position position="1"/>
    </location>
</feature>
<name>A0A3B0RGP5_9ZZZZ</name>
<reference evidence="1" key="1">
    <citation type="submission" date="2018-06" db="EMBL/GenBank/DDBJ databases">
        <authorList>
            <person name="Zhirakovskaya E."/>
        </authorList>
    </citation>
    <scope>NUCLEOTIDE SEQUENCE</scope>
</reference>
<sequence>EVARYIDMPSQALSYKIGMIKILELRDKAKTELGDDFDIRDFHDVVLKSGAVALPILEELIDAYIAKKKAEAA</sequence>
<proteinExistence type="predicted"/>
<evidence type="ECO:0000313" key="1">
    <source>
        <dbReference type="EMBL" id="VAV91209.1"/>
    </source>
</evidence>
<protein>
    <recommendedName>
        <fullName evidence="2">DUF885 domain-containing protein</fullName>
    </recommendedName>
</protein>
<dbReference type="PANTHER" id="PTHR33361">
    <property type="entry name" value="GLR0591 PROTEIN"/>
    <property type="match status" value="1"/>
</dbReference>
<dbReference type="InterPro" id="IPR010281">
    <property type="entry name" value="DUF885"/>
</dbReference>
<evidence type="ECO:0008006" key="2">
    <source>
        <dbReference type="Google" id="ProtNLM"/>
    </source>
</evidence>